<dbReference type="GO" id="GO:0032259">
    <property type="term" value="P:methylation"/>
    <property type="evidence" value="ECO:0007669"/>
    <property type="project" value="UniProtKB-KW"/>
</dbReference>
<gene>
    <name evidence="6" type="ORF">NZH93_17985</name>
</gene>
<name>A0A9X3A289_9PSEU</name>
<keyword evidence="4" id="KW-0949">S-adenosyl-L-methionine</keyword>
<dbReference type="GO" id="GO:0008610">
    <property type="term" value="P:lipid biosynthetic process"/>
    <property type="evidence" value="ECO:0007669"/>
    <property type="project" value="InterPro"/>
</dbReference>
<dbReference type="EMBL" id="JANYMP010000007">
    <property type="protein sequence ID" value="MCS7478753.1"/>
    <property type="molecule type" value="Genomic_DNA"/>
</dbReference>
<accession>A0A9X3A289</accession>
<dbReference type="GO" id="GO:0008168">
    <property type="term" value="F:methyltransferase activity"/>
    <property type="evidence" value="ECO:0007669"/>
    <property type="project" value="UniProtKB-KW"/>
</dbReference>
<dbReference type="InterPro" id="IPR003333">
    <property type="entry name" value="CMAS"/>
</dbReference>
<evidence type="ECO:0000256" key="2">
    <source>
        <dbReference type="ARBA" id="ARBA00022603"/>
    </source>
</evidence>
<evidence type="ECO:0000256" key="1">
    <source>
        <dbReference type="ARBA" id="ARBA00010815"/>
    </source>
</evidence>
<evidence type="ECO:0000256" key="4">
    <source>
        <dbReference type="ARBA" id="ARBA00022691"/>
    </source>
</evidence>
<keyword evidence="3" id="KW-0808">Transferase</keyword>
<dbReference type="PANTHER" id="PTHR43667">
    <property type="entry name" value="CYCLOPROPANE-FATTY-ACYL-PHOSPHOLIPID SYNTHASE"/>
    <property type="match status" value="1"/>
</dbReference>
<evidence type="ECO:0000313" key="6">
    <source>
        <dbReference type="EMBL" id="MCS7478753.1"/>
    </source>
</evidence>
<keyword evidence="2" id="KW-0489">Methyltransferase</keyword>
<dbReference type="PIRSF" id="PIRSF003085">
    <property type="entry name" value="CMAS"/>
    <property type="match status" value="1"/>
</dbReference>
<dbReference type="SUPFAM" id="SSF53335">
    <property type="entry name" value="S-adenosyl-L-methionine-dependent methyltransferases"/>
    <property type="match status" value="1"/>
</dbReference>
<organism evidence="6 7">
    <name type="scientific">Umezawaea endophytica</name>
    <dbReference type="NCBI Taxonomy" id="1654476"/>
    <lineage>
        <taxon>Bacteria</taxon>
        <taxon>Bacillati</taxon>
        <taxon>Actinomycetota</taxon>
        <taxon>Actinomycetes</taxon>
        <taxon>Pseudonocardiales</taxon>
        <taxon>Pseudonocardiaceae</taxon>
        <taxon>Umezawaea</taxon>
    </lineage>
</organism>
<dbReference type="CDD" id="cd02440">
    <property type="entry name" value="AdoMet_MTases"/>
    <property type="match status" value="1"/>
</dbReference>
<keyword evidence="5" id="KW-0443">Lipid metabolism</keyword>
<dbReference type="InterPro" id="IPR050723">
    <property type="entry name" value="CFA/CMAS"/>
</dbReference>
<proteinExistence type="inferred from homology"/>
<evidence type="ECO:0000256" key="5">
    <source>
        <dbReference type="ARBA" id="ARBA00023098"/>
    </source>
</evidence>
<dbReference type="PANTHER" id="PTHR43667:SF1">
    <property type="entry name" value="CYCLOPROPANE-FATTY-ACYL-PHOSPHOLIPID SYNTHASE"/>
    <property type="match status" value="1"/>
</dbReference>
<comment type="caution">
    <text evidence="6">The sequence shown here is derived from an EMBL/GenBank/DDBJ whole genome shotgun (WGS) entry which is preliminary data.</text>
</comment>
<dbReference type="Proteomes" id="UP001141259">
    <property type="component" value="Unassembled WGS sequence"/>
</dbReference>
<evidence type="ECO:0000313" key="7">
    <source>
        <dbReference type="Proteomes" id="UP001141259"/>
    </source>
</evidence>
<sequence>MTTAMKNGLAGQCERVLVKALGSPLPIGLRMWDGSHAGPSDAPILSVRSNRALRHLLWCPGELGLARAYVMGEIDVDGDFRQALGQCRRFVRSLRAAGRVSLPRLSMLGALALRLGAVGSPPPVPAEEARLTGRLHSRRRDGDAIAHHYDLGNEFYQAILDPSMAYSCACWSSGTHRLADAQREKLDLVCRKLALGPGKRLLDIGCGWGSLVLHAARNYGVRATGVTISAQQHQFVQSRIRADVIGDAVDVRLQDYRDATGGPFDAVASIEMGEHVGEVNYARYAETLRTSVRPGGRVLIQQMSRGSVAPGGGAFIKAYIAPDMFMCPLHRTLGYLEDAGLEIREVVSLREQYVRTIDAWSTQLDEVWDDIVRRHGVRQARIWRLYLAGSALAFEENRMSVHQILAVRPTSDGLSGMPIGDGAADR</sequence>
<dbReference type="RefSeq" id="WP_259624254.1">
    <property type="nucleotide sequence ID" value="NZ_JANYMP010000007.1"/>
</dbReference>
<comment type="similarity">
    <text evidence="1">Belongs to the CFA/CMAS family.</text>
</comment>
<reference evidence="6" key="1">
    <citation type="submission" date="2022-08" db="EMBL/GenBank/DDBJ databases">
        <authorList>
            <person name="Tistechok S."/>
            <person name="Samborskyy M."/>
            <person name="Roman I."/>
        </authorList>
    </citation>
    <scope>NUCLEOTIDE SEQUENCE</scope>
    <source>
        <strain evidence="6">DSM 103496</strain>
    </source>
</reference>
<dbReference type="Gene3D" id="3.40.50.150">
    <property type="entry name" value="Vaccinia Virus protein VP39"/>
    <property type="match status" value="1"/>
</dbReference>
<dbReference type="Pfam" id="PF02353">
    <property type="entry name" value="CMAS"/>
    <property type="match status" value="1"/>
</dbReference>
<dbReference type="InterPro" id="IPR029063">
    <property type="entry name" value="SAM-dependent_MTases_sf"/>
</dbReference>
<evidence type="ECO:0000256" key="3">
    <source>
        <dbReference type="ARBA" id="ARBA00022679"/>
    </source>
</evidence>
<protein>
    <submittedName>
        <fullName evidence="6">Cyclopropane-fatty-acyl-phospholipid synthase family protein</fullName>
    </submittedName>
</protein>
<keyword evidence="7" id="KW-1185">Reference proteome</keyword>
<dbReference type="AlphaFoldDB" id="A0A9X3A289"/>